<evidence type="ECO:0000313" key="5">
    <source>
        <dbReference type="EMBL" id="PSK96401.1"/>
    </source>
</evidence>
<proteinExistence type="inferred from homology"/>
<feature type="chain" id="PRO_5039069580" evidence="4">
    <location>
        <begin position="31"/>
        <end position="486"/>
    </location>
</feature>
<dbReference type="InterPro" id="IPR050490">
    <property type="entry name" value="Bact_solute-bd_prot1"/>
</dbReference>
<protein>
    <submittedName>
        <fullName evidence="5">Multiple sugar transport system substrate-binding protein</fullName>
    </submittedName>
</protein>
<dbReference type="PANTHER" id="PTHR43649">
    <property type="entry name" value="ARABINOSE-BINDING PROTEIN-RELATED"/>
    <property type="match status" value="1"/>
</dbReference>
<keyword evidence="3 4" id="KW-0732">Signal</keyword>
<evidence type="ECO:0000256" key="3">
    <source>
        <dbReference type="ARBA" id="ARBA00022729"/>
    </source>
</evidence>
<dbReference type="SUPFAM" id="SSF53850">
    <property type="entry name" value="Periplasmic binding protein-like II"/>
    <property type="match status" value="1"/>
</dbReference>
<comment type="similarity">
    <text evidence="1">Belongs to the bacterial solute-binding protein 1 family.</text>
</comment>
<gene>
    <name evidence="5" type="ORF">CLV30_12660</name>
</gene>
<keyword evidence="2" id="KW-0813">Transport</keyword>
<name>A0A2P8DGS2_9ACTN</name>
<keyword evidence="6" id="KW-1185">Reference proteome</keyword>
<feature type="signal peptide" evidence="4">
    <location>
        <begin position="1"/>
        <end position="30"/>
    </location>
</feature>
<sequence>MSVSRLRSRAQRRRAVSVVALAAMTFVAAACGGDSGQGDGDEITITLSGPNQWNNDPASFGPAWEDLVARFEKEEPGINVETTVLPLAEFGQTLSTQLSAGTAPELVFKQVPHEPEQVHSLNEYLEQPNPYVEGNEKWLDLFNQDYFGPKSTRARNVKGDYEFIPFNLVIVGLYYNADILAEAGVEAPIETYGEFMDACEDIKDAGYVPLSMDQSHLGQGWTYNMIAPMLFHKYADELNQFGANNEPGTALQLSSKSLAKAILTGEFDPKDTPEVAESLRLLKEVFDKCATPNWSGISGGASFVGHDDFVGGRAAIAYGTNFAAPNLKEVDWEWGTMPFPTITKQDSEFATGQPAQFGAGVGGTNYMIPATTEGEKLDAAIKFLQFATSPEHGQPWLDASGGIPATNDAEAAPGLENLTSGEWFTTPVFKQTSFGPKSKAGQPRFEGFLLESKSLDDKLAEMDSDWDAWAKEKADEGGWTEDWAQG</sequence>
<evidence type="ECO:0000256" key="2">
    <source>
        <dbReference type="ARBA" id="ARBA00022448"/>
    </source>
</evidence>
<dbReference type="EMBL" id="PYGE01000026">
    <property type="protein sequence ID" value="PSK96401.1"/>
    <property type="molecule type" value="Genomic_DNA"/>
</dbReference>
<dbReference type="InterPro" id="IPR006061">
    <property type="entry name" value="SBP_1_CS"/>
</dbReference>
<dbReference type="Proteomes" id="UP000243528">
    <property type="component" value="Unassembled WGS sequence"/>
</dbReference>
<comment type="caution">
    <text evidence="5">The sequence shown here is derived from an EMBL/GenBank/DDBJ whole genome shotgun (WGS) entry which is preliminary data.</text>
</comment>
<keyword evidence="5" id="KW-0762">Sugar transport</keyword>
<dbReference type="InterPro" id="IPR006059">
    <property type="entry name" value="SBP"/>
</dbReference>
<evidence type="ECO:0000256" key="4">
    <source>
        <dbReference type="SAM" id="SignalP"/>
    </source>
</evidence>
<dbReference type="GO" id="GO:0055085">
    <property type="term" value="P:transmembrane transport"/>
    <property type="evidence" value="ECO:0007669"/>
    <property type="project" value="InterPro"/>
</dbReference>
<evidence type="ECO:0000256" key="1">
    <source>
        <dbReference type="ARBA" id="ARBA00008520"/>
    </source>
</evidence>
<dbReference type="Pfam" id="PF13416">
    <property type="entry name" value="SBP_bac_8"/>
    <property type="match status" value="1"/>
</dbReference>
<dbReference type="PROSITE" id="PS01037">
    <property type="entry name" value="SBP_BACTERIAL_1"/>
    <property type="match status" value="1"/>
</dbReference>
<evidence type="ECO:0000313" key="6">
    <source>
        <dbReference type="Proteomes" id="UP000243528"/>
    </source>
</evidence>
<organism evidence="5 6">
    <name type="scientific">Haloactinopolyspora alba</name>
    <dbReference type="NCBI Taxonomy" id="648780"/>
    <lineage>
        <taxon>Bacteria</taxon>
        <taxon>Bacillati</taxon>
        <taxon>Actinomycetota</taxon>
        <taxon>Actinomycetes</taxon>
        <taxon>Jiangellales</taxon>
        <taxon>Jiangellaceae</taxon>
        <taxon>Haloactinopolyspora</taxon>
    </lineage>
</organism>
<dbReference type="AlphaFoldDB" id="A0A2P8DGS2"/>
<accession>A0A2P8DGS2</accession>
<dbReference type="PROSITE" id="PS51257">
    <property type="entry name" value="PROKAR_LIPOPROTEIN"/>
    <property type="match status" value="1"/>
</dbReference>
<dbReference type="Gene3D" id="3.40.190.10">
    <property type="entry name" value="Periplasmic binding protein-like II"/>
    <property type="match status" value="1"/>
</dbReference>
<reference evidence="5 6" key="1">
    <citation type="submission" date="2018-03" db="EMBL/GenBank/DDBJ databases">
        <title>Genomic Encyclopedia of Archaeal and Bacterial Type Strains, Phase II (KMG-II): from individual species to whole genera.</title>
        <authorList>
            <person name="Goeker M."/>
        </authorList>
    </citation>
    <scope>NUCLEOTIDE SEQUENCE [LARGE SCALE GENOMIC DNA]</scope>
    <source>
        <strain evidence="5 6">DSM 45211</strain>
    </source>
</reference>